<dbReference type="EMBL" id="CM035418">
    <property type="protein sequence ID" value="KAH7420762.1"/>
    <property type="molecule type" value="Genomic_DNA"/>
</dbReference>
<feature type="zinc finger region" description="C3H1-type" evidence="4">
    <location>
        <begin position="319"/>
        <end position="346"/>
    </location>
</feature>
<dbReference type="GO" id="GO:0008270">
    <property type="term" value="F:zinc ion binding"/>
    <property type="evidence" value="ECO:0007669"/>
    <property type="project" value="UniProtKB-KW"/>
</dbReference>
<dbReference type="InterPro" id="IPR036855">
    <property type="entry name" value="Znf_CCCH_sf"/>
</dbReference>
<dbReference type="Pfam" id="PF04676">
    <property type="entry name" value="CwfJ_C_2"/>
    <property type="match status" value="1"/>
</dbReference>
<dbReference type="InterPro" id="IPR006767">
    <property type="entry name" value="Cwf19-like_C_dom-2"/>
</dbReference>
<feature type="compositionally biased region" description="Polar residues" evidence="5">
    <location>
        <begin position="265"/>
        <end position="275"/>
    </location>
</feature>
<evidence type="ECO:0000256" key="4">
    <source>
        <dbReference type="PROSITE-ProRule" id="PRU00723"/>
    </source>
</evidence>
<dbReference type="GO" id="GO:0071014">
    <property type="term" value="C:post-mRNA release spliceosomal complex"/>
    <property type="evidence" value="ECO:0007669"/>
    <property type="project" value="TreeGrafter"/>
</dbReference>
<evidence type="ECO:0000259" key="6">
    <source>
        <dbReference type="PROSITE" id="PS50103"/>
    </source>
</evidence>
<dbReference type="InterPro" id="IPR000571">
    <property type="entry name" value="Znf_CCCH"/>
</dbReference>
<name>A0A8T2TDZ1_CERRI</name>
<dbReference type="PROSITE" id="PS50103">
    <property type="entry name" value="ZF_C3H1"/>
    <property type="match status" value="2"/>
</dbReference>
<keyword evidence="2 4" id="KW-0863">Zinc-finger</keyword>
<dbReference type="AlphaFoldDB" id="A0A8T2TDZ1"/>
<gene>
    <name evidence="7" type="ORF">KP509_13G021200</name>
</gene>
<evidence type="ECO:0000256" key="5">
    <source>
        <dbReference type="SAM" id="MobiDB-lite"/>
    </source>
</evidence>
<dbReference type="SUPFAM" id="SSF54197">
    <property type="entry name" value="HIT-like"/>
    <property type="match status" value="1"/>
</dbReference>
<dbReference type="InterPro" id="IPR006768">
    <property type="entry name" value="Cwf19-like_C_dom-1"/>
</dbReference>
<dbReference type="Pfam" id="PF00642">
    <property type="entry name" value="zf-CCCH"/>
    <property type="match status" value="1"/>
</dbReference>
<dbReference type="CDD" id="cd07380">
    <property type="entry name" value="MPP_CWF19_N"/>
    <property type="match status" value="1"/>
</dbReference>
<proteinExistence type="predicted"/>
<evidence type="ECO:0000256" key="3">
    <source>
        <dbReference type="ARBA" id="ARBA00022833"/>
    </source>
</evidence>
<feature type="zinc finger region" description="C3H1-type" evidence="4">
    <location>
        <begin position="355"/>
        <end position="378"/>
    </location>
</feature>
<dbReference type="OrthoDB" id="444325at2759"/>
<evidence type="ECO:0000256" key="2">
    <source>
        <dbReference type="ARBA" id="ARBA00022771"/>
    </source>
</evidence>
<dbReference type="InterPro" id="IPR040194">
    <property type="entry name" value="Cwf19-like"/>
</dbReference>
<feature type="compositionally biased region" description="Low complexity" evidence="5">
    <location>
        <begin position="276"/>
        <end position="295"/>
    </location>
</feature>
<keyword evidence="3 4" id="KW-0862">Zinc</keyword>
<dbReference type="PANTHER" id="PTHR12072">
    <property type="entry name" value="CWF19, CELL CYCLE CONTROL PROTEIN"/>
    <property type="match status" value="1"/>
</dbReference>
<comment type="caution">
    <text evidence="7">The sequence shown here is derived from an EMBL/GenBank/DDBJ whole genome shotgun (WGS) entry which is preliminary data.</text>
</comment>
<dbReference type="Gene3D" id="4.10.1000.10">
    <property type="entry name" value="Zinc finger, CCCH-type"/>
    <property type="match status" value="1"/>
</dbReference>
<organism evidence="7 8">
    <name type="scientific">Ceratopteris richardii</name>
    <name type="common">Triangle waterfern</name>
    <dbReference type="NCBI Taxonomy" id="49495"/>
    <lineage>
        <taxon>Eukaryota</taxon>
        <taxon>Viridiplantae</taxon>
        <taxon>Streptophyta</taxon>
        <taxon>Embryophyta</taxon>
        <taxon>Tracheophyta</taxon>
        <taxon>Polypodiopsida</taxon>
        <taxon>Polypodiidae</taxon>
        <taxon>Polypodiales</taxon>
        <taxon>Pteridineae</taxon>
        <taxon>Pteridaceae</taxon>
        <taxon>Parkerioideae</taxon>
        <taxon>Ceratopteris</taxon>
    </lineage>
</organism>
<accession>A0A8T2TDZ1</accession>
<dbReference type="GO" id="GO:0000398">
    <property type="term" value="P:mRNA splicing, via spliceosome"/>
    <property type="evidence" value="ECO:0007669"/>
    <property type="project" value="TreeGrafter"/>
</dbReference>
<evidence type="ECO:0000313" key="7">
    <source>
        <dbReference type="EMBL" id="KAH7420762.1"/>
    </source>
</evidence>
<dbReference type="InterPro" id="IPR036265">
    <property type="entry name" value="HIT-like_sf"/>
</dbReference>
<dbReference type="SMART" id="SM00356">
    <property type="entry name" value="ZnF_C3H1"/>
    <property type="match status" value="2"/>
</dbReference>
<dbReference type="OMA" id="IVPITHY"/>
<feature type="domain" description="C3H1-type" evidence="6">
    <location>
        <begin position="355"/>
        <end position="378"/>
    </location>
</feature>
<evidence type="ECO:0000256" key="1">
    <source>
        <dbReference type="ARBA" id="ARBA00022723"/>
    </source>
</evidence>
<dbReference type="SUPFAM" id="SSF90229">
    <property type="entry name" value="CCCH zinc finger"/>
    <property type="match status" value="2"/>
</dbReference>
<dbReference type="GO" id="GO:0061632">
    <property type="term" value="F:RNA lariat debranching enzyme activator activity"/>
    <property type="evidence" value="ECO:0007669"/>
    <property type="project" value="TreeGrafter"/>
</dbReference>
<dbReference type="PANTHER" id="PTHR12072:SF4">
    <property type="entry name" value="CWF19-LIKE PROTEIN 1"/>
    <property type="match status" value="1"/>
</dbReference>
<keyword evidence="8" id="KW-1185">Reference proteome</keyword>
<keyword evidence="1 4" id="KW-0479">Metal-binding</keyword>
<reference evidence="7" key="1">
    <citation type="submission" date="2021-08" db="EMBL/GenBank/DDBJ databases">
        <title>WGS assembly of Ceratopteris richardii.</title>
        <authorList>
            <person name="Marchant D.B."/>
            <person name="Chen G."/>
            <person name="Jenkins J."/>
            <person name="Shu S."/>
            <person name="Leebens-Mack J."/>
            <person name="Grimwood J."/>
            <person name="Schmutz J."/>
            <person name="Soltis P."/>
            <person name="Soltis D."/>
            <person name="Chen Z.-H."/>
        </authorList>
    </citation>
    <scope>NUCLEOTIDE SEQUENCE</scope>
    <source>
        <strain evidence="7">Whitten #5841</strain>
        <tissue evidence="7">Leaf</tissue>
    </source>
</reference>
<evidence type="ECO:0000313" key="8">
    <source>
        <dbReference type="Proteomes" id="UP000825935"/>
    </source>
</evidence>
<sequence>MAAVRILLCGDVLGQFNQLFKRVSSVEKTSGPFVALFCVGQFFPDDPNRIDEIKQFLDGSYQIPLPTYFIGDYGHVAGVVLSPARIRAKEHGLVSDGIPICKNLYWLKGSGMLGLQGLRVAYLAGKDVSSFYHDAKGAESSGAFHEDDVDTLRAFADESHLTDLFLSNEWPQGVLNGVTGPPELDPSTLGSSIIAEVVKELKPRYHIAGSEGFFYARDPYRDDSASHVTRFVGLATVGNEKKQKFLHALSLTPAASMAVKELSLQPPNTTKSPYTASSGKGSSKVSLSSKSSASVPHSEGQYWRFSTANSRAKDRGGVSGEKVCFEFMMKGSCSRGDSCNFKHERSTEKVIAKGACFDFLTKGKCSRGSDCKFRHTMDEDKTSSTETGIRSSAPCWFCLSSPNVDVDLVIEVGDHCYCAMAKGGLVDGHVLLIPIDHFSSMLSLSQPALRELNNYKDKLRKFYNNQQKTIAVFERCVQFRGGSHAHLQVVPIPFSKASQVRSYFVSAAKELGFTLQKIPSSEENFCTENALKHHIEGEKNYFFVELPEGMVLVHVLESGEDIPVQFGREVLAKLLGVPERGDWRACKLSKDDERTLSDKFRREFSVFQER</sequence>
<feature type="domain" description="C3H1-type" evidence="6">
    <location>
        <begin position="319"/>
        <end position="346"/>
    </location>
</feature>
<protein>
    <recommendedName>
        <fullName evidence="6">C3H1-type domain-containing protein</fullName>
    </recommendedName>
</protein>
<dbReference type="Pfam" id="PF04677">
    <property type="entry name" value="CwfJ_C_1"/>
    <property type="match status" value="1"/>
</dbReference>
<feature type="region of interest" description="Disordered" evidence="5">
    <location>
        <begin position="264"/>
        <end position="296"/>
    </location>
</feature>
<dbReference type="Proteomes" id="UP000825935">
    <property type="component" value="Chromosome 13"/>
</dbReference>
<dbReference type="Gene3D" id="3.30.428.10">
    <property type="entry name" value="HIT-like"/>
    <property type="match status" value="1"/>
</dbReference>